<dbReference type="AlphaFoldDB" id="A0A2P7SP39"/>
<evidence type="ECO:0000256" key="2">
    <source>
        <dbReference type="ARBA" id="ARBA00010270"/>
    </source>
</evidence>
<evidence type="ECO:0000313" key="8">
    <source>
        <dbReference type="Proteomes" id="UP000240653"/>
    </source>
</evidence>
<keyword evidence="8" id="KW-1185">Reference proteome</keyword>
<dbReference type="Proteomes" id="UP000240653">
    <property type="component" value="Unassembled WGS sequence"/>
</dbReference>
<gene>
    <name evidence="7" type="ORF">C7I85_01030</name>
</gene>
<comment type="subcellular location">
    <subcellularLocation>
        <location evidence="1">Membrane</location>
        <topology evidence="1">Single-pass membrane protein</topology>
    </subcellularLocation>
</comment>
<evidence type="ECO:0000256" key="1">
    <source>
        <dbReference type="ARBA" id="ARBA00004167"/>
    </source>
</evidence>
<reference evidence="7 8" key="1">
    <citation type="submission" date="2018-03" db="EMBL/GenBank/DDBJ databases">
        <title>The draft genome of Mesorhizobium soli JCM 19897.</title>
        <authorList>
            <person name="Li L."/>
            <person name="Liu L."/>
            <person name="Liang L."/>
            <person name="Wang T."/>
            <person name="Zhang X."/>
        </authorList>
    </citation>
    <scope>NUCLEOTIDE SEQUENCE [LARGE SCALE GENOMIC DNA]</scope>
    <source>
        <strain evidence="7 8">JCM 19897</strain>
    </source>
</reference>
<dbReference type="GO" id="GO:0016020">
    <property type="term" value="C:membrane"/>
    <property type="evidence" value="ECO:0007669"/>
    <property type="project" value="UniProtKB-SubCell"/>
</dbReference>
<evidence type="ECO:0000256" key="4">
    <source>
        <dbReference type="ARBA" id="ARBA00022475"/>
    </source>
</evidence>
<evidence type="ECO:0000256" key="6">
    <source>
        <dbReference type="ARBA" id="ARBA00025321"/>
    </source>
</evidence>
<evidence type="ECO:0000256" key="3">
    <source>
        <dbReference type="ARBA" id="ARBA00020552"/>
    </source>
</evidence>
<comment type="similarity">
    <text evidence="2">Belongs to the BA14k family.</text>
</comment>
<comment type="function">
    <text evidence="6">Has immunoglobulin-binding and hemagglutination properties, and can bind to mannose. Essential for virulence. May be involved in LPS biosynthesis or polysaccharide transport.</text>
</comment>
<proteinExistence type="inferred from homology"/>
<organism evidence="7 8">
    <name type="scientific">Pseudaminobacter soli</name>
    <name type="common">ex Li et al. 2025</name>
    <dbReference type="NCBI Taxonomy" id="1295366"/>
    <lineage>
        <taxon>Bacteria</taxon>
        <taxon>Pseudomonadati</taxon>
        <taxon>Pseudomonadota</taxon>
        <taxon>Alphaproteobacteria</taxon>
        <taxon>Hyphomicrobiales</taxon>
        <taxon>Phyllobacteriaceae</taxon>
        <taxon>Pseudaminobacter</taxon>
    </lineage>
</organism>
<sequence length="87" mass="10071">MGGNYWGGGDGWDWDNGAFFGFGLPIFTDYGYGDYYTNYPYYNYNYAVPVAADTHVAWCYARYRTYRAADNTFQPAYGPRRQCVSPY</sequence>
<dbReference type="InterPro" id="IPR012413">
    <property type="entry name" value="BA14K"/>
</dbReference>
<name>A0A2P7SP39_9HYPH</name>
<protein>
    <recommendedName>
        <fullName evidence="3">Lectin-like protein BA14k</fullName>
    </recommendedName>
</protein>
<keyword evidence="5" id="KW-0430">Lectin</keyword>
<dbReference type="Pfam" id="PF07886">
    <property type="entry name" value="BA14K"/>
    <property type="match status" value="1"/>
</dbReference>
<accession>A0A2P7SP39</accession>
<comment type="caution">
    <text evidence="7">The sequence shown here is derived from an EMBL/GenBank/DDBJ whole genome shotgun (WGS) entry which is preliminary data.</text>
</comment>
<keyword evidence="4" id="KW-0472">Membrane</keyword>
<keyword evidence="4" id="KW-1003">Cell membrane</keyword>
<dbReference type="GO" id="GO:0030246">
    <property type="term" value="F:carbohydrate binding"/>
    <property type="evidence" value="ECO:0007669"/>
    <property type="project" value="UniProtKB-KW"/>
</dbReference>
<evidence type="ECO:0000313" key="7">
    <source>
        <dbReference type="EMBL" id="PSJ64217.1"/>
    </source>
</evidence>
<evidence type="ECO:0000256" key="5">
    <source>
        <dbReference type="ARBA" id="ARBA00022734"/>
    </source>
</evidence>
<dbReference type="EMBL" id="PXYL01000001">
    <property type="protein sequence ID" value="PSJ64217.1"/>
    <property type="molecule type" value="Genomic_DNA"/>
</dbReference>